<reference evidence="1 2" key="1">
    <citation type="journal article" date="2006" name="Science">
        <title>The genome of black cottonwood, Populus trichocarpa (Torr. &amp; Gray).</title>
        <authorList>
            <person name="Tuskan G.A."/>
            <person name="Difazio S."/>
            <person name="Jansson S."/>
            <person name="Bohlmann J."/>
            <person name="Grigoriev I."/>
            <person name="Hellsten U."/>
            <person name="Putnam N."/>
            <person name="Ralph S."/>
            <person name="Rombauts S."/>
            <person name="Salamov A."/>
            <person name="Schein J."/>
            <person name="Sterck L."/>
            <person name="Aerts A."/>
            <person name="Bhalerao R.R."/>
            <person name="Bhalerao R.P."/>
            <person name="Blaudez D."/>
            <person name="Boerjan W."/>
            <person name="Brun A."/>
            <person name="Brunner A."/>
            <person name="Busov V."/>
            <person name="Campbell M."/>
            <person name="Carlson J."/>
            <person name="Chalot M."/>
            <person name="Chapman J."/>
            <person name="Chen G.L."/>
            <person name="Cooper D."/>
            <person name="Coutinho P.M."/>
            <person name="Couturier J."/>
            <person name="Covert S."/>
            <person name="Cronk Q."/>
            <person name="Cunningham R."/>
            <person name="Davis J."/>
            <person name="Degroeve S."/>
            <person name="Dejardin A."/>
            <person name="Depamphilis C."/>
            <person name="Detter J."/>
            <person name="Dirks B."/>
            <person name="Dubchak I."/>
            <person name="Duplessis S."/>
            <person name="Ehlting J."/>
            <person name="Ellis B."/>
            <person name="Gendler K."/>
            <person name="Goodstein D."/>
            <person name="Gribskov M."/>
            <person name="Grimwood J."/>
            <person name="Groover A."/>
            <person name="Gunter L."/>
            <person name="Hamberger B."/>
            <person name="Heinze B."/>
            <person name="Helariutta Y."/>
            <person name="Henrissat B."/>
            <person name="Holligan D."/>
            <person name="Holt R."/>
            <person name="Huang W."/>
            <person name="Islam-Faridi N."/>
            <person name="Jones S."/>
            <person name="Jones-Rhoades M."/>
            <person name="Jorgensen R."/>
            <person name="Joshi C."/>
            <person name="Kangasjarvi J."/>
            <person name="Karlsson J."/>
            <person name="Kelleher C."/>
            <person name="Kirkpatrick R."/>
            <person name="Kirst M."/>
            <person name="Kohler A."/>
            <person name="Kalluri U."/>
            <person name="Larimer F."/>
            <person name="Leebens-Mack J."/>
            <person name="Leple J.C."/>
            <person name="Locascio P."/>
            <person name="Lou Y."/>
            <person name="Lucas S."/>
            <person name="Martin F."/>
            <person name="Montanini B."/>
            <person name="Napoli C."/>
            <person name="Nelson D.R."/>
            <person name="Nelson C."/>
            <person name="Nieminen K."/>
            <person name="Nilsson O."/>
            <person name="Pereda V."/>
            <person name="Peter G."/>
            <person name="Philippe R."/>
            <person name="Pilate G."/>
            <person name="Poliakov A."/>
            <person name="Razumovskaya J."/>
            <person name="Richardson P."/>
            <person name="Rinaldi C."/>
            <person name="Ritland K."/>
            <person name="Rouze P."/>
            <person name="Ryaboy D."/>
            <person name="Schmutz J."/>
            <person name="Schrader J."/>
            <person name="Segerman B."/>
            <person name="Shin H."/>
            <person name="Siddiqui A."/>
            <person name="Sterky F."/>
            <person name="Terry A."/>
            <person name="Tsai C.J."/>
            <person name="Uberbacher E."/>
            <person name="Unneberg P."/>
            <person name="Vahala J."/>
            <person name="Wall K."/>
            <person name="Wessler S."/>
            <person name="Yang G."/>
            <person name="Yin T."/>
            <person name="Douglas C."/>
            <person name="Marra M."/>
            <person name="Sandberg G."/>
            <person name="Van de Peer Y."/>
            <person name="Rokhsar D."/>
        </authorList>
    </citation>
    <scope>NUCLEOTIDE SEQUENCE [LARGE SCALE GENOMIC DNA]</scope>
    <source>
        <strain evidence="2">cv. Nisqually</strain>
    </source>
</reference>
<dbReference type="HOGENOM" id="CLU_2007845_0_0_1"/>
<organism evidence="1 2">
    <name type="scientific">Populus trichocarpa</name>
    <name type="common">Western balsam poplar</name>
    <name type="synonym">Populus balsamifera subsp. trichocarpa</name>
    <dbReference type="NCBI Taxonomy" id="3694"/>
    <lineage>
        <taxon>Eukaryota</taxon>
        <taxon>Viridiplantae</taxon>
        <taxon>Streptophyta</taxon>
        <taxon>Embryophyta</taxon>
        <taxon>Tracheophyta</taxon>
        <taxon>Spermatophyta</taxon>
        <taxon>Magnoliopsida</taxon>
        <taxon>eudicotyledons</taxon>
        <taxon>Gunneridae</taxon>
        <taxon>Pentapetalae</taxon>
        <taxon>rosids</taxon>
        <taxon>fabids</taxon>
        <taxon>Malpighiales</taxon>
        <taxon>Salicaceae</taxon>
        <taxon>Saliceae</taxon>
        <taxon>Populus</taxon>
    </lineage>
</organism>
<keyword evidence="2" id="KW-1185">Reference proteome</keyword>
<name>U5GUN7_POPTR</name>
<gene>
    <name evidence="1" type="ORF">POPTR_001G424100</name>
</gene>
<dbReference type="InParanoid" id="U5GUN7"/>
<dbReference type="GO" id="GO:0005506">
    <property type="term" value="F:iron ion binding"/>
    <property type="evidence" value="ECO:0007669"/>
    <property type="project" value="InterPro"/>
</dbReference>
<accession>U5GUN7</accession>
<dbReference type="AlphaFoldDB" id="U5GUN7"/>
<dbReference type="eggNOG" id="KOG0157">
    <property type="taxonomic scope" value="Eukaryota"/>
</dbReference>
<proteinExistence type="predicted"/>
<evidence type="ECO:0000313" key="1">
    <source>
        <dbReference type="EMBL" id="PNT59696.1"/>
    </source>
</evidence>
<dbReference type="Gene3D" id="1.10.630.10">
    <property type="entry name" value="Cytochrome P450"/>
    <property type="match status" value="1"/>
</dbReference>
<dbReference type="GO" id="GO:0016705">
    <property type="term" value="F:oxidoreductase activity, acting on paired donors, with incorporation or reduction of molecular oxygen"/>
    <property type="evidence" value="ECO:0007669"/>
    <property type="project" value="InterPro"/>
</dbReference>
<dbReference type="STRING" id="3694.U5GUN7"/>
<dbReference type="EMBL" id="CM009290">
    <property type="protein sequence ID" value="PNT59696.1"/>
    <property type="molecule type" value="Genomic_DNA"/>
</dbReference>
<evidence type="ECO:0000313" key="2">
    <source>
        <dbReference type="Proteomes" id="UP000006729"/>
    </source>
</evidence>
<dbReference type="SUPFAM" id="SSF48264">
    <property type="entry name" value="Cytochrome P450"/>
    <property type="match status" value="1"/>
</dbReference>
<dbReference type="GO" id="GO:0004497">
    <property type="term" value="F:monooxygenase activity"/>
    <property type="evidence" value="ECO:0007669"/>
    <property type="project" value="InterPro"/>
</dbReference>
<dbReference type="GO" id="GO:0020037">
    <property type="term" value="F:heme binding"/>
    <property type="evidence" value="ECO:0007669"/>
    <property type="project" value="InterPro"/>
</dbReference>
<dbReference type="Proteomes" id="UP000006729">
    <property type="component" value="Chromosome 1"/>
</dbReference>
<protein>
    <submittedName>
        <fullName evidence="1">Uncharacterized protein</fullName>
    </submittedName>
</protein>
<dbReference type="InterPro" id="IPR036396">
    <property type="entry name" value="Cyt_P450_sf"/>
</dbReference>
<sequence length="124" mass="14067">MVQRRVQKYGPISKLSLFGKPTVFIYGQAENKILGDKCFAELSGQDHKRVGDALVSFLKPESLKRYVGKMDEKVWMHMETRWQGKQVTALPLIKNLKFNIICSLHSESNEEGLGEINLSICPSI</sequence>